<dbReference type="EMBL" id="CAADFT010000036">
    <property type="protein sequence ID" value="VFK44533.1"/>
    <property type="molecule type" value="Genomic_DNA"/>
</dbReference>
<accession>A0A450YSN4</accession>
<evidence type="ECO:0000313" key="1">
    <source>
        <dbReference type="EMBL" id="VFK44533.1"/>
    </source>
</evidence>
<dbReference type="AlphaFoldDB" id="A0A450YSN4"/>
<name>A0A450YSN4_9GAMM</name>
<reference evidence="1" key="1">
    <citation type="submission" date="2019-02" db="EMBL/GenBank/DDBJ databases">
        <authorList>
            <person name="Gruber-Vodicka R. H."/>
            <person name="Seah K. B. B."/>
        </authorList>
    </citation>
    <scope>NUCLEOTIDE SEQUENCE</scope>
    <source>
        <strain evidence="1">BECK_BZ125</strain>
    </source>
</reference>
<organism evidence="1">
    <name type="scientific">Candidatus Kentrum sp. TC</name>
    <dbReference type="NCBI Taxonomy" id="2126339"/>
    <lineage>
        <taxon>Bacteria</taxon>
        <taxon>Pseudomonadati</taxon>
        <taxon>Pseudomonadota</taxon>
        <taxon>Gammaproteobacteria</taxon>
        <taxon>Candidatus Kentrum</taxon>
    </lineage>
</organism>
<sequence>MGPSELMLGFAKARPNLPRLSENTGLLPTGAEARDEHLIRSGDNLIIPRQIDNIEEPGHP</sequence>
<proteinExistence type="predicted"/>
<protein>
    <submittedName>
        <fullName evidence="1">Uncharacterized protein</fullName>
    </submittedName>
</protein>
<gene>
    <name evidence="1" type="ORF">BECKTC1821E_GA0114239_103634</name>
</gene>